<evidence type="ECO:0000259" key="1">
    <source>
        <dbReference type="PROSITE" id="PS50943"/>
    </source>
</evidence>
<dbReference type="Pfam" id="PF13560">
    <property type="entry name" value="HTH_31"/>
    <property type="match status" value="1"/>
</dbReference>
<dbReference type="Proteomes" id="UP000217676">
    <property type="component" value="Chromosome"/>
</dbReference>
<dbReference type="GO" id="GO:0003677">
    <property type="term" value="F:DNA binding"/>
    <property type="evidence" value="ECO:0007669"/>
    <property type="project" value="InterPro"/>
</dbReference>
<accession>A0A169NEV2</accession>
<reference evidence="2 3" key="1">
    <citation type="journal article" date="2016" name="Genome Announc.">
        <title>Complete Genome Sequence of Thiostrepton-Producing Streptomyces laurentii ATCC 31255.</title>
        <authorList>
            <person name="Doi K."/>
            <person name="Fujino Y."/>
            <person name="Nagayoshi Y."/>
            <person name="Ohshima T."/>
            <person name="Ogata S."/>
        </authorList>
    </citation>
    <scope>NUCLEOTIDE SEQUENCE [LARGE SCALE GENOMIC DNA]</scope>
    <source>
        <strain evidence="2 3">ATCC 31255</strain>
    </source>
</reference>
<dbReference type="SUPFAM" id="SSF47413">
    <property type="entry name" value="lambda repressor-like DNA-binding domains"/>
    <property type="match status" value="1"/>
</dbReference>
<name>A0A169NEV2_STRLU</name>
<dbReference type="EMBL" id="AP017424">
    <property type="protein sequence ID" value="BAU83398.1"/>
    <property type="molecule type" value="Genomic_DNA"/>
</dbReference>
<dbReference type="AlphaFoldDB" id="A0A169NEV2"/>
<dbReference type="Pfam" id="PF19054">
    <property type="entry name" value="DUF5753"/>
    <property type="match status" value="1"/>
</dbReference>
<dbReference type="Gene3D" id="1.10.260.40">
    <property type="entry name" value="lambda repressor-like DNA-binding domains"/>
    <property type="match status" value="1"/>
</dbReference>
<evidence type="ECO:0000313" key="3">
    <source>
        <dbReference type="Proteomes" id="UP000217676"/>
    </source>
</evidence>
<keyword evidence="3" id="KW-1185">Reference proteome</keyword>
<dbReference type="PROSITE" id="PS50943">
    <property type="entry name" value="HTH_CROC1"/>
    <property type="match status" value="1"/>
</dbReference>
<feature type="domain" description="HTH cro/C1-type" evidence="1">
    <location>
        <begin position="15"/>
        <end position="69"/>
    </location>
</feature>
<dbReference type="InterPro" id="IPR001387">
    <property type="entry name" value="Cro/C1-type_HTH"/>
</dbReference>
<dbReference type="CDD" id="cd00093">
    <property type="entry name" value="HTH_XRE"/>
    <property type="match status" value="1"/>
</dbReference>
<dbReference type="RefSeq" id="WP_359875499.1">
    <property type="nucleotide sequence ID" value="NZ_JBEYHT010000012.1"/>
</dbReference>
<dbReference type="SMART" id="SM00530">
    <property type="entry name" value="HTH_XRE"/>
    <property type="match status" value="1"/>
</dbReference>
<organism evidence="2 3">
    <name type="scientific">Streptomyces laurentii</name>
    <dbReference type="NCBI Taxonomy" id="39478"/>
    <lineage>
        <taxon>Bacteria</taxon>
        <taxon>Bacillati</taxon>
        <taxon>Actinomycetota</taxon>
        <taxon>Actinomycetes</taxon>
        <taxon>Kitasatosporales</taxon>
        <taxon>Streptomycetaceae</taxon>
        <taxon>Streptomyces</taxon>
    </lineage>
</organism>
<dbReference type="InterPro" id="IPR010982">
    <property type="entry name" value="Lambda_DNA-bd_dom_sf"/>
</dbReference>
<dbReference type="KEGG" id="slau:SLA_2471"/>
<evidence type="ECO:0000313" key="2">
    <source>
        <dbReference type="EMBL" id="BAU83398.1"/>
    </source>
</evidence>
<dbReference type="InterPro" id="IPR043917">
    <property type="entry name" value="DUF5753"/>
</dbReference>
<protein>
    <submittedName>
        <fullName evidence="2">Transcriptional regulator</fullName>
    </submittedName>
</protein>
<proteinExistence type="predicted"/>
<sequence length="280" mass="30255">MAPPTVRRRRLGMELRRLRDQAGLTLEDVEARTGLSASKLSRLESATRGARPADVELLLGLFGADEAHSEFLLSLAKNGGKRGWWQTYDITPVYADLISLEGDAASVSNYETLLVPGLLQTAAYARAAIGAVGMTRTPEEVSRLVEVRMARQSVLTRPTPLKLRAIIHEAALTARAPGTGVMRDQLQRLLDVAEYPQVTIQVLPADAALHPGAAGSFAILGFGLPGLDVVLLEHLNSSLYIEESADVDGYTEAFERLTASALSFDQSLTFIEDKKKEAGS</sequence>
<gene>
    <name evidence="2" type="ORF">SLA_2471</name>
</gene>